<dbReference type="EMBL" id="LWBS01000439">
    <property type="protein sequence ID" value="OAP89296.1"/>
    <property type="molecule type" value="Genomic_DNA"/>
</dbReference>
<dbReference type="PROSITE" id="PS50110">
    <property type="entry name" value="RESPONSE_REGULATORY"/>
    <property type="match status" value="1"/>
</dbReference>
<proteinExistence type="predicted"/>
<dbReference type="Gene3D" id="3.40.50.2300">
    <property type="match status" value="1"/>
</dbReference>
<dbReference type="GO" id="GO:0000160">
    <property type="term" value="P:phosphorelay signal transduction system"/>
    <property type="evidence" value="ECO:0007669"/>
    <property type="project" value="InterPro"/>
</dbReference>
<evidence type="ECO:0000259" key="5">
    <source>
        <dbReference type="PROSITE" id="PS50110"/>
    </source>
</evidence>
<evidence type="ECO:0000256" key="3">
    <source>
        <dbReference type="ARBA" id="ARBA00023163"/>
    </source>
</evidence>
<keyword evidence="3" id="KW-0804">Transcription</keyword>
<dbReference type="InterPro" id="IPR050595">
    <property type="entry name" value="Bact_response_regulator"/>
</dbReference>
<feature type="modified residue" description="4-aspartylphosphate" evidence="4">
    <location>
        <position position="54"/>
    </location>
</feature>
<dbReference type="SUPFAM" id="SSF52172">
    <property type="entry name" value="CheY-like"/>
    <property type="match status" value="1"/>
</dbReference>
<name>A0A179BC56_RHILE</name>
<comment type="caution">
    <text evidence="6">The sequence shown here is derived from an EMBL/GenBank/DDBJ whole genome shotgun (WGS) entry which is preliminary data.</text>
</comment>
<accession>A0A179BC56</accession>
<evidence type="ECO:0000256" key="1">
    <source>
        <dbReference type="ARBA" id="ARBA00022553"/>
    </source>
</evidence>
<feature type="domain" description="Response regulatory" evidence="5">
    <location>
        <begin position="4"/>
        <end position="117"/>
    </location>
</feature>
<reference evidence="6" key="1">
    <citation type="submission" date="2016-04" db="EMBL/GenBank/DDBJ databases">
        <title>Fast-growing isolate from the root nodules of Vavilovia formosa.</title>
        <authorList>
            <person name="Kimeklis A."/>
            <person name="Safronova V."/>
            <person name="Belimov A."/>
            <person name="Andronov E."/>
        </authorList>
    </citation>
    <scope>NUCLEOTIDE SEQUENCE [LARGE SCALE GENOMIC DNA]</scope>
    <source>
        <strain evidence="6">Vaf-46</strain>
    </source>
</reference>
<sequence length="118" mass="13185">MTSKILVVEDEPLQLITAVHVVEDAGFEALEARDADEALRLLESVPDIKVLWTDIEMPGSTDGLRLAAVVRDRWASIEILVVSGMKRPEDNQLPERGVFYPKPYDIQSVLDTLIRLAT</sequence>
<organism evidence="6">
    <name type="scientific">Rhizobium leguminosarum</name>
    <dbReference type="NCBI Taxonomy" id="384"/>
    <lineage>
        <taxon>Bacteria</taxon>
        <taxon>Pseudomonadati</taxon>
        <taxon>Pseudomonadota</taxon>
        <taxon>Alphaproteobacteria</taxon>
        <taxon>Hyphomicrobiales</taxon>
        <taxon>Rhizobiaceae</taxon>
        <taxon>Rhizobium/Agrobacterium group</taxon>
        <taxon>Rhizobium</taxon>
    </lineage>
</organism>
<evidence type="ECO:0000256" key="2">
    <source>
        <dbReference type="ARBA" id="ARBA00023015"/>
    </source>
</evidence>
<dbReference type="InterPro" id="IPR011006">
    <property type="entry name" value="CheY-like_superfamily"/>
</dbReference>
<dbReference type="AlphaFoldDB" id="A0A179BC56"/>
<keyword evidence="1 4" id="KW-0597">Phosphoprotein</keyword>
<dbReference type="Pfam" id="PF00072">
    <property type="entry name" value="Response_reg"/>
    <property type="match status" value="1"/>
</dbReference>
<evidence type="ECO:0000256" key="4">
    <source>
        <dbReference type="PROSITE-ProRule" id="PRU00169"/>
    </source>
</evidence>
<dbReference type="SMART" id="SM00448">
    <property type="entry name" value="REC"/>
    <property type="match status" value="1"/>
</dbReference>
<dbReference type="InterPro" id="IPR001789">
    <property type="entry name" value="Sig_transdc_resp-reg_receiver"/>
</dbReference>
<evidence type="ECO:0000313" key="6">
    <source>
        <dbReference type="EMBL" id="OAP89296.1"/>
    </source>
</evidence>
<gene>
    <name evidence="6" type="ORF">A4U53_06745</name>
</gene>
<keyword evidence="2" id="KW-0805">Transcription regulation</keyword>
<dbReference type="PANTHER" id="PTHR44591">
    <property type="entry name" value="STRESS RESPONSE REGULATOR PROTEIN 1"/>
    <property type="match status" value="1"/>
</dbReference>
<protein>
    <submittedName>
        <fullName evidence="6">Two-component system response regulator</fullName>
    </submittedName>
</protein>
<dbReference type="PANTHER" id="PTHR44591:SF3">
    <property type="entry name" value="RESPONSE REGULATORY DOMAIN-CONTAINING PROTEIN"/>
    <property type="match status" value="1"/>
</dbReference>